<dbReference type="Pfam" id="PF07584">
    <property type="entry name" value="BatA"/>
    <property type="match status" value="1"/>
</dbReference>
<sequence length="82" mass="9202">MAESGFHFAQPLWFWLLLVIPAAVAWLVFSRPARQRGREYLYADAELMPHLTGETAAARGRDWRLVAAWCLAWALAVTAMAG</sequence>
<keyword evidence="1" id="KW-0812">Transmembrane</keyword>
<evidence type="ECO:0000259" key="2">
    <source>
        <dbReference type="Pfam" id="PF07584"/>
    </source>
</evidence>
<proteinExistence type="predicted"/>
<comment type="caution">
    <text evidence="3">The sequence shown here is derived from an EMBL/GenBank/DDBJ whole genome shotgun (WGS) entry which is preliminary data.</text>
</comment>
<feature type="transmembrane region" description="Helical" evidence="1">
    <location>
        <begin position="12"/>
        <end position="29"/>
    </location>
</feature>
<feature type="domain" description="Aerotolerance regulator N-terminal" evidence="2">
    <location>
        <begin position="6"/>
        <end position="82"/>
    </location>
</feature>
<gene>
    <name evidence="3" type="ORF">ENJ98_04180</name>
</gene>
<dbReference type="AlphaFoldDB" id="A0A7C5IZ41"/>
<evidence type="ECO:0000313" key="3">
    <source>
        <dbReference type="EMBL" id="HHH13411.1"/>
    </source>
</evidence>
<keyword evidence="1" id="KW-0472">Membrane</keyword>
<protein>
    <submittedName>
        <fullName evidence="3">VWA domain-containing protein</fullName>
    </submittedName>
</protein>
<organism evidence="3">
    <name type="scientific">Thiolapillus brandeum</name>
    <dbReference type="NCBI Taxonomy" id="1076588"/>
    <lineage>
        <taxon>Bacteria</taxon>
        <taxon>Pseudomonadati</taxon>
        <taxon>Pseudomonadota</taxon>
        <taxon>Gammaproteobacteria</taxon>
        <taxon>Chromatiales</taxon>
        <taxon>Sedimenticolaceae</taxon>
        <taxon>Thiolapillus</taxon>
    </lineage>
</organism>
<name>A0A7C5IZ41_9GAMM</name>
<dbReference type="Proteomes" id="UP000886100">
    <property type="component" value="Unassembled WGS sequence"/>
</dbReference>
<dbReference type="InterPro" id="IPR024163">
    <property type="entry name" value="Aerotolerance_reg_N"/>
</dbReference>
<reference evidence="3" key="1">
    <citation type="journal article" date="2020" name="mSystems">
        <title>Genome- and Community-Level Interaction Insights into Carbon Utilization and Element Cycling Functions of Hydrothermarchaeota in Hydrothermal Sediment.</title>
        <authorList>
            <person name="Zhou Z."/>
            <person name="Liu Y."/>
            <person name="Xu W."/>
            <person name="Pan J."/>
            <person name="Luo Z.H."/>
            <person name="Li M."/>
        </authorList>
    </citation>
    <scope>NUCLEOTIDE SEQUENCE [LARGE SCALE GENOMIC DNA]</scope>
    <source>
        <strain evidence="3">HyVt-535</strain>
    </source>
</reference>
<accession>A0A7C5IZ41</accession>
<dbReference type="EMBL" id="DROM01000256">
    <property type="protein sequence ID" value="HHH13411.1"/>
    <property type="molecule type" value="Genomic_DNA"/>
</dbReference>
<evidence type="ECO:0000256" key="1">
    <source>
        <dbReference type="SAM" id="Phobius"/>
    </source>
</evidence>
<feature type="non-terminal residue" evidence="3">
    <location>
        <position position="82"/>
    </location>
</feature>
<keyword evidence="1" id="KW-1133">Transmembrane helix</keyword>